<comment type="caution">
    <text evidence="6">The sequence shown here is derived from an EMBL/GenBank/DDBJ whole genome shotgun (WGS) entry which is preliminary data.</text>
</comment>
<dbReference type="SUPFAM" id="SSF55120">
    <property type="entry name" value="Pseudouridine synthase"/>
    <property type="match status" value="1"/>
</dbReference>
<dbReference type="InterPro" id="IPR050170">
    <property type="entry name" value="TruD_pseudoU_synthase"/>
</dbReference>
<dbReference type="PROSITE" id="PS50984">
    <property type="entry name" value="TRUD"/>
    <property type="match status" value="1"/>
</dbReference>
<dbReference type="Gene3D" id="3.30.2340.10">
    <property type="entry name" value="TruD, insertion domain"/>
    <property type="match status" value="1"/>
</dbReference>
<comment type="catalytic activity">
    <reaction evidence="4">
        <text>uridine(13) in tRNA = pseudouridine(13) in tRNA</text>
        <dbReference type="Rhea" id="RHEA:42540"/>
        <dbReference type="Rhea" id="RHEA-COMP:10105"/>
        <dbReference type="Rhea" id="RHEA-COMP:10106"/>
        <dbReference type="ChEBI" id="CHEBI:65314"/>
        <dbReference type="ChEBI" id="CHEBI:65315"/>
        <dbReference type="EC" id="5.4.99.27"/>
    </reaction>
</comment>
<gene>
    <name evidence="4" type="primary">truD</name>
    <name evidence="6" type="ORF">Q4490_15200</name>
</gene>
<comment type="function">
    <text evidence="4">Responsible for synthesis of pseudouridine from uracil-13 in transfer RNAs.</text>
</comment>
<dbReference type="EC" id="5.4.99.27" evidence="4"/>
<proteinExistence type="inferred from homology"/>
<evidence type="ECO:0000256" key="4">
    <source>
        <dbReference type="HAMAP-Rule" id="MF_01082"/>
    </source>
</evidence>
<evidence type="ECO:0000259" key="5">
    <source>
        <dbReference type="PROSITE" id="PS50984"/>
    </source>
</evidence>
<dbReference type="InterPro" id="IPR020103">
    <property type="entry name" value="PsdUridine_synth_cat_dom_sf"/>
</dbReference>
<dbReference type="PROSITE" id="PS01268">
    <property type="entry name" value="UPF0024"/>
    <property type="match status" value="1"/>
</dbReference>
<dbReference type="EMBL" id="JAUOPG010000011">
    <property type="protein sequence ID" value="MDO6454915.1"/>
    <property type="molecule type" value="Genomic_DNA"/>
</dbReference>
<protein>
    <recommendedName>
        <fullName evidence="4">tRNA pseudouridine synthase D</fullName>
        <ecNumber evidence="4">5.4.99.27</ecNumber>
    </recommendedName>
    <alternativeName>
        <fullName evidence="4">tRNA pseudouridine(13) synthase</fullName>
    </alternativeName>
    <alternativeName>
        <fullName evidence="4">tRNA pseudouridylate synthase D</fullName>
    </alternativeName>
    <alternativeName>
        <fullName evidence="4">tRNA-uridine isomerase D</fullName>
    </alternativeName>
</protein>
<dbReference type="PANTHER" id="PTHR47811:SF1">
    <property type="entry name" value="TRNA PSEUDOURIDINE SYNTHASE D"/>
    <property type="match status" value="1"/>
</dbReference>
<evidence type="ECO:0000256" key="2">
    <source>
        <dbReference type="ARBA" id="ARBA00022694"/>
    </source>
</evidence>
<dbReference type="Pfam" id="PF01142">
    <property type="entry name" value="TruD"/>
    <property type="match status" value="2"/>
</dbReference>
<evidence type="ECO:0000256" key="3">
    <source>
        <dbReference type="ARBA" id="ARBA00023235"/>
    </source>
</evidence>
<dbReference type="InterPro" id="IPR042214">
    <property type="entry name" value="TruD_catalytic"/>
</dbReference>
<name>A0AAW7XLB1_9GAMM</name>
<feature type="domain" description="TRUD" evidence="5">
    <location>
        <begin position="154"/>
        <end position="301"/>
    </location>
</feature>
<evidence type="ECO:0000256" key="1">
    <source>
        <dbReference type="ARBA" id="ARBA00007953"/>
    </source>
</evidence>
<dbReference type="InterPro" id="IPR020119">
    <property type="entry name" value="PsdUridine_synth_TruD_CS"/>
</dbReference>
<dbReference type="HAMAP" id="MF_01082">
    <property type="entry name" value="TruD"/>
    <property type="match status" value="1"/>
</dbReference>
<dbReference type="Gene3D" id="3.30.2350.20">
    <property type="entry name" value="TruD, catalytic domain"/>
    <property type="match status" value="1"/>
</dbReference>
<dbReference type="InterPro" id="IPR043165">
    <property type="entry name" value="TruD_insert_sf"/>
</dbReference>
<dbReference type="AlphaFoldDB" id="A0AAW7XLB1"/>
<keyword evidence="3 4" id="KW-0413">Isomerase</keyword>
<evidence type="ECO:0000313" key="6">
    <source>
        <dbReference type="EMBL" id="MDO6454915.1"/>
    </source>
</evidence>
<dbReference type="InterPro" id="IPR011760">
    <property type="entry name" value="PsdUridine_synth_TruD_insert"/>
</dbReference>
<dbReference type="GO" id="GO:0005829">
    <property type="term" value="C:cytosol"/>
    <property type="evidence" value="ECO:0007669"/>
    <property type="project" value="TreeGrafter"/>
</dbReference>
<comment type="similarity">
    <text evidence="1 4">Belongs to the pseudouridine synthase TruD family.</text>
</comment>
<organism evidence="6 7">
    <name type="scientific">Neptunomonas phycophila</name>
    <dbReference type="NCBI Taxonomy" id="1572645"/>
    <lineage>
        <taxon>Bacteria</taxon>
        <taxon>Pseudomonadati</taxon>
        <taxon>Pseudomonadota</taxon>
        <taxon>Gammaproteobacteria</taxon>
        <taxon>Oceanospirillales</taxon>
        <taxon>Oceanospirillaceae</taxon>
        <taxon>Neptunomonas</taxon>
    </lineage>
</organism>
<keyword evidence="2 4" id="KW-0819">tRNA processing</keyword>
<dbReference type="PANTHER" id="PTHR47811">
    <property type="entry name" value="TRNA PSEUDOURIDINE SYNTHASE D"/>
    <property type="match status" value="1"/>
</dbReference>
<sequence>MSLPTQYRYLHGEPRSSASIRLLPEDFQVTEIPSFEPEGEGEHVFLLIRKVGENTDWVARQLANFAQVPAKDVSYAGKKDRHAVTEQWFCVRFPGNRALNWSLFGGESITVLKTARHPRKLRLGNLLGNRFSIRLRNLTNEADFVERLAYLEHGVPNYFGEQRFGREGGNLEKGVALIKGEYQERQRHKKGLYISAVRSWLFNHLLSERLGDELWQRPMQGDVMMLNGSRSFFVAEELDQSLQTRFESRDILLSGPLWGRGRPLSEAQAGEWEARVIEPWHEITERLEHLGLNQERRSLVLYSEGFKAEKEAPGQWVVHFSLPAGSFATTVLRELCHVTQTGSV</sequence>
<dbReference type="CDD" id="cd02575">
    <property type="entry name" value="PseudoU_synth_EcTruD"/>
    <property type="match status" value="1"/>
</dbReference>
<feature type="active site" description="Nucleophile" evidence="4">
    <location>
        <position position="80"/>
    </location>
</feature>
<dbReference type="RefSeq" id="WP_303551796.1">
    <property type="nucleotide sequence ID" value="NZ_JAUOPG010000011.1"/>
</dbReference>
<dbReference type="GO" id="GO:0160150">
    <property type="term" value="F:tRNA pseudouridine(13) synthase activity"/>
    <property type="evidence" value="ECO:0007669"/>
    <property type="project" value="UniProtKB-EC"/>
</dbReference>
<reference evidence="6" key="1">
    <citation type="submission" date="2023-07" db="EMBL/GenBank/DDBJ databases">
        <title>Genome content predicts the carbon catabolic preferences of heterotrophic bacteria.</title>
        <authorList>
            <person name="Gralka M."/>
        </authorList>
    </citation>
    <scope>NUCLEOTIDE SEQUENCE</scope>
    <source>
        <strain evidence="6">I2M16</strain>
    </source>
</reference>
<dbReference type="GO" id="GO:0003723">
    <property type="term" value="F:RNA binding"/>
    <property type="evidence" value="ECO:0007669"/>
    <property type="project" value="InterPro"/>
</dbReference>
<accession>A0AAW7XLB1</accession>
<dbReference type="InterPro" id="IPR001656">
    <property type="entry name" value="PsdUridine_synth_TruD"/>
</dbReference>
<evidence type="ECO:0000313" key="7">
    <source>
        <dbReference type="Proteomes" id="UP001169862"/>
    </source>
</evidence>
<dbReference type="GO" id="GO:0031119">
    <property type="term" value="P:tRNA pseudouridine synthesis"/>
    <property type="evidence" value="ECO:0007669"/>
    <property type="project" value="UniProtKB-UniRule"/>
</dbReference>
<dbReference type="Proteomes" id="UP001169862">
    <property type="component" value="Unassembled WGS sequence"/>
</dbReference>